<evidence type="ECO:0000313" key="3">
    <source>
        <dbReference type="Proteomes" id="UP000198571"/>
    </source>
</evidence>
<dbReference type="EMBL" id="FOGT01000006">
    <property type="protein sequence ID" value="SES01187.1"/>
    <property type="molecule type" value="Genomic_DNA"/>
</dbReference>
<gene>
    <name evidence="2" type="ORF">SAMN05518684_106115</name>
</gene>
<keyword evidence="1" id="KW-1133">Transmembrane helix</keyword>
<keyword evidence="1" id="KW-0812">Transmembrane</keyword>
<accession>A0A1H9TW98</accession>
<keyword evidence="1" id="KW-0472">Membrane</keyword>
<feature type="transmembrane region" description="Helical" evidence="1">
    <location>
        <begin position="6"/>
        <end position="25"/>
    </location>
</feature>
<sequence>MWYIIIILAVVISILGIYFMNIGLIRVQLEELAHRFQKGESMSGDLEEWEYYLNKLFWKPFGTKKTIDAYGPHYEDYLNAYYPDHDSAALEKYKKFKQKNS</sequence>
<evidence type="ECO:0000313" key="2">
    <source>
        <dbReference type="EMBL" id="SES01187.1"/>
    </source>
</evidence>
<evidence type="ECO:0000256" key="1">
    <source>
        <dbReference type="SAM" id="Phobius"/>
    </source>
</evidence>
<dbReference type="Proteomes" id="UP000198571">
    <property type="component" value="Unassembled WGS sequence"/>
</dbReference>
<dbReference type="OrthoDB" id="2971427at2"/>
<keyword evidence="3" id="KW-1185">Reference proteome</keyword>
<organism evidence="2 3">
    <name type="scientific">Salipaludibacillus aurantiacus</name>
    <dbReference type="NCBI Taxonomy" id="1601833"/>
    <lineage>
        <taxon>Bacteria</taxon>
        <taxon>Bacillati</taxon>
        <taxon>Bacillota</taxon>
        <taxon>Bacilli</taxon>
        <taxon>Bacillales</taxon>
        <taxon>Bacillaceae</taxon>
    </lineage>
</organism>
<name>A0A1H9TW98_9BACI</name>
<reference evidence="3" key="1">
    <citation type="submission" date="2016-10" db="EMBL/GenBank/DDBJ databases">
        <authorList>
            <person name="Varghese N."/>
            <person name="Submissions S."/>
        </authorList>
    </citation>
    <scope>NUCLEOTIDE SEQUENCE [LARGE SCALE GENOMIC DNA]</scope>
    <source>
        <strain evidence="3">S9</strain>
    </source>
</reference>
<proteinExistence type="predicted"/>
<dbReference type="RefSeq" id="WP_093050705.1">
    <property type="nucleotide sequence ID" value="NZ_FOGT01000006.1"/>
</dbReference>
<dbReference type="AlphaFoldDB" id="A0A1H9TW98"/>
<dbReference type="STRING" id="1601833.SAMN05518684_106115"/>
<protein>
    <submittedName>
        <fullName evidence="2">Uncharacterized protein</fullName>
    </submittedName>
</protein>